<evidence type="ECO:0000256" key="1">
    <source>
        <dbReference type="ARBA" id="ARBA00009003"/>
    </source>
</evidence>
<feature type="transmembrane region" description="Helical" evidence="3">
    <location>
        <begin position="557"/>
        <end position="576"/>
    </location>
</feature>
<reference evidence="5" key="2">
    <citation type="submission" date="2020-04" db="EMBL/GenBank/DDBJ databases">
        <authorList>
            <person name="Santos R.A.C."/>
            <person name="Steenwyk J.L."/>
            <person name="Rivero-Menendez O."/>
            <person name="Mead M.E."/>
            <person name="Silva L.P."/>
            <person name="Bastos R.W."/>
            <person name="Alastruey-Izquierdo A."/>
            <person name="Goldman G.H."/>
            <person name="Rokas A."/>
        </authorList>
    </citation>
    <scope>NUCLEOTIDE SEQUENCE</scope>
    <source>
        <strain evidence="5">CNM-CM6805</strain>
    </source>
</reference>
<dbReference type="SUPFAM" id="SSF53448">
    <property type="entry name" value="Nucleotide-diphospho-sugar transferases"/>
    <property type="match status" value="1"/>
</dbReference>
<name>A0A8H4M9L1_9EURO</name>
<keyword evidence="2" id="KW-0808">Transferase</keyword>
<gene>
    <name evidence="5" type="ORF">CNMCM6805_007441</name>
</gene>
<dbReference type="Proteomes" id="UP000653565">
    <property type="component" value="Unassembled WGS sequence"/>
</dbReference>
<evidence type="ECO:0000259" key="4">
    <source>
        <dbReference type="Pfam" id="PF03151"/>
    </source>
</evidence>
<sequence>MHSDSPSLVRWLRAQCSRRRYQCAFAAAILMLLLFHFHTTVVPMESSSRLTSHFSTPSIAREVSARSLLSRPISKDPVKIPKIIHQTWFPAGSNMSERAQSWVQTMREQNPDWEWVLWDDETNNLLVQTYFPWFWDIYSGLPKEILRADLVRNFYMYLFGGMYADVDTEALVPVEPLFIGHGTSVASHHKTLSSLPPSRSPLVQRAFMGRMSHSDDLMASAAVPNGWMASPPGHPFWLMNIIFLMEHPEGTGDGSVEGLTGPGVLSLMIKHYYENFKNESLRQHVCDRVQQRQPSWSIFCGDEYVHNERLRDALILLPRQQIYPYSWADDRDSVCLAAHNNPLFDADECKRLMDVDAWPIHDFYGDNKSNWHLALDVLSWIFWSNATILLNKWIINSTAFHYPILLTCWHLVFATIVTQVLARTTRLLDGRRNIPMDARMYCRSILPIGLLYCGTLVCSNMVYLYLNISFIQMLKAAGPVVTLITSWSWKVAKPSIGAFINILIITLSVAMAVSGEIRFSWLGFGFQFASLVFDANRLVMVQILLSDSGQKMDPLVSLYYFAPACAFMTSLVAWQTEYASFEWSSIAQAGWTVLTLSAVMGFMLNVSIFLLIGKTSGLAMTLISIPKNILLIAISVILWHTPITSMQLLGYNIALWSLLFYSIGWNTVKAHIGALRVLSRKSEENEVLLADRV</sequence>
<keyword evidence="3" id="KW-1133">Transmembrane helix</keyword>
<keyword evidence="3" id="KW-0472">Membrane</keyword>
<feature type="transmembrane region" description="Helical" evidence="3">
    <location>
        <begin position="653"/>
        <end position="672"/>
    </location>
</feature>
<dbReference type="PANTHER" id="PTHR32385">
    <property type="entry name" value="MANNOSYL PHOSPHORYLINOSITOL CERAMIDE SYNTHASE"/>
    <property type="match status" value="1"/>
</dbReference>
<accession>A0A8H4M9L1</accession>
<dbReference type="InterPro" id="IPR004853">
    <property type="entry name" value="Sugar_P_trans_dom"/>
</dbReference>
<evidence type="ECO:0000256" key="2">
    <source>
        <dbReference type="ARBA" id="ARBA00022679"/>
    </source>
</evidence>
<dbReference type="AlphaFoldDB" id="A0A8H4M9L1"/>
<dbReference type="Gene3D" id="3.90.550.20">
    <property type="match status" value="1"/>
</dbReference>
<feature type="transmembrane region" description="Helical" evidence="3">
    <location>
        <begin position="496"/>
        <end position="515"/>
    </location>
</feature>
<organism evidence="5 6">
    <name type="scientific">Aspergillus fumigatiaffinis</name>
    <dbReference type="NCBI Taxonomy" id="340414"/>
    <lineage>
        <taxon>Eukaryota</taxon>
        <taxon>Fungi</taxon>
        <taxon>Dikarya</taxon>
        <taxon>Ascomycota</taxon>
        <taxon>Pezizomycotina</taxon>
        <taxon>Eurotiomycetes</taxon>
        <taxon>Eurotiomycetidae</taxon>
        <taxon>Eurotiales</taxon>
        <taxon>Aspergillaceae</taxon>
        <taxon>Aspergillus</taxon>
        <taxon>Aspergillus subgen. Fumigati</taxon>
    </lineage>
</organism>
<dbReference type="GO" id="GO:0016020">
    <property type="term" value="C:membrane"/>
    <property type="evidence" value="ECO:0007669"/>
    <property type="project" value="GOC"/>
</dbReference>
<keyword evidence="3" id="KW-0812">Transmembrane</keyword>
<feature type="transmembrane region" description="Helical" evidence="3">
    <location>
        <begin position="400"/>
        <end position="422"/>
    </location>
</feature>
<dbReference type="Pfam" id="PF04488">
    <property type="entry name" value="Gly_transf_sug"/>
    <property type="match status" value="1"/>
</dbReference>
<dbReference type="PANTHER" id="PTHR32385:SF23">
    <property type="entry name" value="NUCLEOTIDE-DIPHOSPHO-SUGAR TRANSFERASE"/>
    <property type="match status" value="1"/>
</dbReference>
<reference evidence="5" key="1">
    <citation type="journal article" date="2020" name="bioRxiv">
        <title>Genomic and phenotypic heterogeneity of clinical isolates of the human pathogens Aspergillus fumigatus, Aspergillus lentulus and Aspergillus fumigatiaffinis.</title>
        <authorList>
            <person name="dos Santos R.A.C."/>
            <person name="Steenwyk J.L."/>
            <person name="Rivero-Menendez O."/>
            <person name="Mead M.E."/>
            <person name="Silva L.P."/>
            <person name="Bastos R.W."/>
            <person name="Alastruey-Izquierdo A."/>
            <person name="Goldman G.H."/>
            <person name="Rokas A."/>
        </authorList>
    </citation>
    <scope>NUCLEOTIDE SEQUENCE</scope>
    <source>
        <strain evidence="5">CNM-CM6805</strain>
    </source>
</reference>
<feature type="transmembrane region" description="Helical" evidence="3">
    <location>
        <begin position="21"/>
        <end position="39"/>
    </location>
</feature>
<comment type="caution">
    <text evidence="5">The sequence shown here is derived from an EMBL/GenBank/DDBJ whole genome shotgun (WGS) entry which is preliminary data.</text>
</comment>
<dbReference type="Pfam" id="PF03151">
    <property type="entry name" value="TPT"/>
    <property type="match status" value="1"/>
</dbReference>
<keyword evidence="6" id="KW-1185">Reference proteome</keyword>
<evidence type="ECO:0000313" key="5">
    <source>
        <dbReference type="EMBL" id="KAF4236513.1"/>
    </source>
</evidence>
<dbReference type="GO" id="GO:0051999">
    <property type="term" value="P:mannosyl-inositol phosphorylceramide biosynthetic process"/>
    <property type="evidence" value="ECO:0007669"/>
    <property type="project" value="TreeGrafter"/>
</dbReference>
<dbReference type="InterPro" id="IPR007577">
    <property type="entry name" value="GlycoTrfase_DXD_sugar-bd_CS"/>
</dbReference>
<feature type="transmembrane region" description="Helical" evidence="3">
    <location>
        <begin position="443"/>
        <end position="464"/>
    </location>
</feature>
<protein>
    <recommendedName>
        <fullName evidence="4">Sugar phosphate transporter domain-containing protein</fullName>
    </recommendedName>
</protein>
<dbReference type="InterPro" id="IPR051706">
    <property type="entry name" value="Glycosyltransferase_domain"/>
</dbReference>
<dbReference type="EMBL" id="JAAAPX010000051">
    <property type="protein sequence ID" value="KAF4236513.1"/>
    <property type="molecule type" value="Genomic_DNA"/>
</dbReference>
<dbReference type="GO" id="GO:0000030">
    <property type="term" value="F:mannosyltransferase activity"/>
    <property type="evidence" value="ECO:0007669"/>
    <property type="project" value="TreeGrafter"/>
</dbReference>
<feature type="transmembrane region" description="Helical" evidence="3">
    <location>
        <begin position="619"/>
        <end position="641"/>
    </location>
</feature>
<dbReference type="InterPro" id="IPR029044">
    <property type="entry name" value="Nucleotide-diphossugar_trans"/>
</dbReference>
<evidence type="ECO:0000313" key="6">
    <source>
        <dbReference type="Proteomes" id="UP000653565"/>
    </source>
</evidence>
<feature type="domain" description="Sugar phosphate transporter" evidence="4">
    <location>
        <begin position="373"/>
        <end position="662"/>
    </location>
</feature>
<feature type="transmembrane region" description="Helical" evidence="3">
    <location>
        <begin position="588"/>
        <end position="612"/>
    </location>
</feature>
<comment type="similarity">
    <text evidence="1">Belongs to the glycosyltransferase 32 family.</text>
</comment>
<proteinExistence type="inferred from homology"/>
<evidence type="ECO:0000256" key="3">
    <source>
        <dbReference type="SAM" id="Phobius"/>
    </source>
</evidence>